<evidence type="ECO:0000256" key="3">
    <source>
        <dbReference type="ARBA" id="ARBA00023163"/>
    </source>
</evidence>
<comment type="caution">
    <text evidence="7">The sequence shown here is derived from an EMBL/GenBank/DDBJ whole genome shotgun (WGS) entry which is preliminary data.</text>
</comment>
<keyword evidence="2" id="KW-0805">Transcription regulation</keyword>
<organism evidence="7 8">
    <name type="scientific">Seiridium unicorne</name>
    <dbReference type="NCBI Taxonomy" id="138068"/>
    <lineage>
        <taxon>Eukaryota</taxon>
        <taxon>Fungi</taxon>
        <taxon>Dikarya</taxon>
        <taxon>Ascomycota</taxon>
        <taxon>Pezizomycotina</taxon>
        <taxon>Sordariomycetes</taxon>
        <taxon>Xylariomycetidae</taxon>
        <taxon>Amphisphaeriales</taxon>
        <taxon>Sporocadaceae</taxon>
        <taxon>Seiridium</taxon>
    </lineage>
</organism>
<sequence length="770" mass="86982">MEHGVREPQAKRRKVRKGTRSCWECKGRKVRCTYMTDNDTVCEGCFRRGTDCISQELPERPLAPVDRRRQMGNRMIRVEKLIEKLVKGPEKGPTAPGSSISESSEGASSDVQVHVSSSIGAAPARDTVQYTDQEEDSLVLNGSTHDSFTRPDTHIIKRTEVSYSAKLSNLSEALLAVFPPQENVDLVVKMAGPLPSFFHQLVRTPFKDFRMGEAEEREHLAELTIRHTPQTHPLIIARQMLLLAISFRYIHPDFHRNLEGFSEPPGTVMKRVAHAAIDLIGTEDRMIDTIDGLECLLLTCTFQADSGNLRSSWSTIRRAISKAQLMCLHRQQRPPLRTVQPGNKWDPQYLWFRIVYYDRFYSLILGLPQGSTDVSMGTFEDDTPMGRLERRHCSLAGRILRRNERDHGDDDVIDTEAIDAELRKLSESMPSKWWLLPNLASIQDSEQLFWETIKLADQLFHYTLLSHLHLPFMMRSSSGPDQHRFEYSRMACVNASRDLLYRYKAFRSFRSGSYCCHSMDFFAITASMTLVLAHLDAHRSRRDLDKALVHQRISDRAMMEEILDNMEQVGILNKAKTMSEKGAGVLRRLLAIEAEAAVSSSYRLAAGDFHPNDNRVLRLSIPYLGVITIAQDGHISPAADERSGLGPRNEAASSEDRQPVISSPVALPLESSRNEIQGQQHAFSLSSREGRVQQPTTTMSETLTAENESFIARNFAGAQSLGPDLATGDENWTLHGVDLGFFDSMMRNSDAQADNIGEFWWLTEDFLSIL</sequence>
<dbReference type="EMBL" id="JARVKF010000024">
    <property type="protein sequence ID" value="KAK9425175.1"/>
    <property type="molecule type" value="Genomic_DNA"/>
</dbReference>
<keyword evidence="1" id="KW-0479">Metal-binding</keyword>
<dbReference type="Proteomes" id="UP001408356">
    <property type="component" value="Unassembled WGS sequence"/>
</dbReference>
<accession>A0ABR2VFF2</accession>
<keyword evidence="4" id="KW-0539">Nucleus</keyword>
<dbReference type="PROSITE" id="PS00463">
    <property type="entry name" value="ZN2_CY6_FUNGAL_1"/>
    <property type="match status" value="1"/>
</dbReference>
<feature type="domain" description="Zn(2)-C6 fungal-type" evidence="6">
    <location>
        <begin position="21"/>
        <end position="54"/>
    </location>
</feature>
<dbReference type="Gene3D" id="4.10.240.10">
    <property type="entry name" value="Zn(2)-C6 fungal-type DNA-binding domain"/>
    <property type="match status" value="1"/>
</dbReference>
<gene>
    <name evidence="7" type="ORF">SUNI508_03315</name>
</gene>
<dbReference type="CDD" id="cd12148">
    <property type="entry name" value="fungal_TF_MHR"/>
    <property type="match status" value="1"/>
</dbReference>
<dbReference type="Pfam" id="PF00172">
    <property type="entry name" value="Zn_clus"/>
    <property type="match status" value="1"/>
</dbReference>
<dbReference type="InterPro" id="IPR036864">
    <property type="entry name" value="Zn2-C6_fun-type_DNA-bd_sf"/>
</dbReference>
<keyword evidence="8" id="KW-1185">Reference proteome</keyword>
<reference evidence="7 8" key="1">
    <citation type="journal article" date="2024" name="J. Plant Pathol.">
        <title>Sequence and assembly of the genome of Seiridium unicorne, isolate CBS 538.82, causal agent of cypress canker disease.</title>
        <authorList>
            <person name="Scali E."/>
            <person name="Rocca G.D."/>
            <person name="Danti R."/>
            <person name="Garbelotto M."/>
            <person name="Barberini S."/>
            <person name="Baroncelli R."/>
            <person name="Emiliani G."/>
        </authorList>
    </citation>
    <scope>NUCLEOTIDE SEQUENCE [LARGE SCALE GENOMIC DNA]</scope>
    <source>
        <strain evidence="7 8">BM-138-508</strain>
    </source>
</reference>
<feature type="compositionally biased region" description="Low complexity" evidence="5">
    <location>
        <begin position="97"/>
        <end position="109"/>
    </location>
</feature>
<dbReference type="SMART" id="SM00066">
    <property type="entry name" value="GAL4"/>
    <property type="match status" value="1"/>
</dbReference>
<dbReference type="SMART" id="SM00906">
    <property type="entry name" value="Fungal_trans"/>
    <property type="match status" value="1"/>
</dbReference>
<dbReference type="PANTHER" id="PTHR47840">
    <property type="entry name" value="ZN(II)2CYS6 TRANSCRIPTION FACTOR (EUROFUNG)-RELATED"/>
    <property type="match status" value="1"/>
</dbReference>
<feature type="region of interest" description="Disordered" evidence="5">
    <location>
        <begin position="637"/>
        <end position="661"/>
    </location>
</feature>
<evidence type="ECO:0000256" key="2">
    <source>
        <dbReference type="ARBA" id="ARBA00023015"/>
    </source>
</evidence>
<dbReference type="CDD" id="cd00067">
    <property type="entry name" value="GAL4"/>
    <property type="match status" value="1"/>
</dbReference>
<dbReference type="InterPro" id="IPR001138">
    <property type="entry name" value="Zn2Cys6_DnaBD"/>
</dbReference>
<dbReference type="PROSITE" id="PS50048">
    <property type="entry name" value="ZN2_CY6_FUNGAL_2"/>
    <property type="match status" value="1"/>
</dbReference>
<keyword evidence="3" id="KW-0804">Transcription</keyword>
<dbReference type="InterPro" id="IPR007219">
    <property type="entry name" value="XnlR_reg_dom"/>
</dbReference>
<protein>
    <recommendedName>
        <fullName evidence="6">Zn(2)-C6 fungal-type domain-containing protein</fullName>
    </recommendedName>
</protein>
<evidence type="ECO:0000256" key="5">
    <source>
        <dbReference type="SAM" id="MobiDB-lite"/>
    </source>
</evidence>
<evidence type="ECO:0000259" key="6">
    <source>
        <dbReference type="PROSITE" id="PS50048"/>
    </source>
</evidence>
<proteinExistence type="predicted"/>
<evidence type="ECO:0000313" key="8">
    <source>
        <dbReference type="Proteomes" id="UP001408356"/>
    </source>
</evidence>
<feature type="region of interest" description="Disordered" evidence="5">
    <location>
        <begin position="85"/>
        <end position="116"/>
    </location>
</feature>
<evidence type="ECO:0000313" key="7">
    <source>
        <dbReference type="EMBL" id="KAK9425175.1"/>
    </source>
</evidence>
<evidence type="ECO:0000256" key="1">
    <source>
        <dbReference type="ARBA" id="ARBA00022723"/>
    </source>
</evidence>
<dbReference type="SUPFAM" id="SSF57701">
    <property type="entry name" value="Zn2/Cys6 DNA-binding domain"/>
    <property type="match status" value="1"/>
</dbReference>
<evidence type="ECO:0000256" key="4">
    <source>
        <dbReference type="ARBA" id="ARBA00023242"/>
    </source>
</evidence>
<dbReference type="PANTHER" id="PTHR47840:SF1">
    <property type="entry name" value="ZN(II)2CYS6 TRANSCRIPTION FACTOR (EUROFUNG)"/>
    <property type="match status" value="1"/>
</dbReference>
<name>A0ABR2VFF2_9PEZI</name>